<dbReference type="PANTHER" id="PTHR44757">
    <property type="entry name" value="DIGUANYLATE CYCLASE DGCP"/>
    <property type="match status" value="1"/>
</dbReference>
<keyword evidence="5" id="KW-1185">Reference proteome</keyword>
<evidence type="ECO:0000313" key="4">
    <source>
        <dbReference type="EMBL" id="MYZ49021.1"/>
    </source>
</evidence>
<dbReference type="EMBL" id="SPKJ01000057">
    <property type="protein sequence ID" value="MYZ49021.1"/>
    <property type="molecule type" value="Genomic_DNA"/>
</dbReference>
<dbReference type="SUPFAM" id="SSF55785">
    <property type="entry name" value="PYP-like sensor domain (PAS domain)"/>
    <property type="match status" value="1"/>
</dbReference>
<sequence>MSDAPCSATVAPYLDDRRPPAAPSRPAGRRFRDSDHAEIERLRAEIAAQAEIIRSQAESLAHSRKIFERASAAARIGVWECRLADETLSWSDVVYDIFDLPRGSAIDRRTALACYPEESRLALDKLRRRAIEERGGFGMDAEIVTAKGNRRWIRITATVECEGGVPVRIFGMKQDITEEKILADRTRYLAEFDVMTGLANRSTFQARLAGQAPAEAGPVGALLLVDLDGFKQINDTFGHAFGDACLKEAARRLAEVAQTADLVARIGGDEFAIVAGEGFDLGACEALASAIVETMRRPVACCGHLVRLGASVGIASAAGRGAPELFMEADIALYAAKAAGRDTFRTFVAAMMPERPRAVA</sequence>
<evidence type="ECO:0000256" key="1">
    <source>
        <dbReference type="SAM" id="MobiDB-lite"/>
    </source>
</evidence>
<feature type="domain" description="GGDEF" evidence="3">
    <location>
        <begin position="218"/>
        <end position="349"/>
    </location>
</feature>
<dbReference type="AlphaFoldDB" id="A0A964T5Q8"/>
<dbReference type="Pfam" id="PF00990">
    <property type="entry name" value="GGDEF"/>
    <property type="match status" value="1"/>
</dbReference>
<dbReference type="InterPro" id="IPR043128">
    <property type="entry name" value="Rev_trsase/Diguanyl_cyclase"/>
</dbReference>
<dbReference type="InterPro" id="IPR029787">
    <property type="entry name" value="Nucleotide_cyclase"/>
</dbReference>
<dbReference type="NCBIfam" id="TIGR00254">
    <property type="entry name" value="GGDEF"/>
    <property type="match status" value="1"/>
</dbReference>
<evidence type="ECO:0000259" key="3">
    <source>
        <dbReference type="PROSITE" id="PS50887"/>
    </source>
</evidence>
<dbReference type="Gene3D" id="3.30.450.20">
    <property type="entry name" value="PAS domain"/>
    <property type="match status" value="1"/>
</dbReference>
<dbReference type="InterPro" id="IPR000160">
    <property type="entry name" value="GGDEF_dom"/>
</dbReference>
<dbReference type="RefSeq" id="WP_161141368.1">
    <property type="nucleotide sequence ID" value="NZ_SPKJ01000057.1"/>
</dbReference>
<dbReference type="InterPro" id="IPR035965">
    <property type="entry name" value="PAS-like_dom_sf"/>
</dbReference>
<dbReference type="InterPro" id="IPR000700">
    <property type="entry name" value="PAS-assoc_C"/>
</dbReference>
<dbReference type="SUPFAM" id="SSF55073">
    <property type="entry name" value="Nucleotide cyclase"/>
    <property type="match status" value="1"/>
</dbReference>
<evidence type="ECO:0000313" key="5">
    <source>
        <dbReference type="Proteomes" id="UP000773614"/>
    </source>
</evidence>
<name>A0A964T5Q8_9HYPH</name>
<dbReference type="PROSITE" id="PS50887">
    <property type="entry name" value="GGDEF"/>
    <property type="match status" value="1"/>
</dbReference>
<feature type="domain" description="PAC" evidence="2">
    <location>
        <begin position="137"/>
        <end position="188"/>
    </location>
</feature>
<dbReference type="Proteomes" id="UP000773614">
    <property type="component" value="Unassembled WGS sequence"/>
</dbReference>
<feature type="region of interest" description="Disordered" evidence="1">
    <location>
        <begin position="1"/>
        <end position="33"/>
    </location>
</feature>
<dbReference type="Gene3D" id="3.30.70.270">
    <property type="match status" value="1"/>
</dbReference>
<evidence type="ECO:0000259" key="2">
    <source>
        <dbReference type="PROSITE" id="PS50113"/>
    </source>
</evidence>
<dbReference type="SMART" id="SM00267">
    <property type="entry name" value="GGDEF"/>
    <property type="match status" value="1"/>
</dbReference>
<proteinExistence type="predicted"/>
<protein>
    <submittedName>
        <fullName evidence="4">Diguanylate cyclase</fullName>
    </submittedName>
</protein>
<dbReference type="OrthoDB" id="9812260at2"/>
<dbReference type="InterPro" id="IPR052155">
    <property type="entry name" value="Biofilm_reg_signaling"/>
</dbReference>
<dbReference type="PANTHER" id="PTHR44757:SF2">
    <property type="entry name" value="BIOFILM ARCHITECTURE MAINTENANCE PROTEIN MBAA"/>
    <property type="match status" value="1"/>
</dbReference>
<dbReference type="PROSITE" id="PS50113">
    <property type="entry name" value="PAC"/>
    <property type="match status" value="1"/>
</dbReference>
<gene>
    <name evidence="4" type="ORF">E4O86_14995</name>
</gene>
<dbReference type="CDD" id="cd01949">
    <property type="entry name" value="GGDEF"/>
    <property type="match status" value="1"/>
</dbReference>
<organism evidence="4 5">
    <name type="scientific">Propylenella binzhouense</name>
    <dbReference type="NCBI Taxonomy" id="2555902"/>
    <lineage>
        <taxon>Bacteria</taxon>
        <taxon>Pseudomonadati</taxon>
        <taxon>Pseudomonadota</taxon>
        <taxon>Alphaproteobacteria</taxon>
        <taxon>Hyphomicrobiales</taxon>
        <taxon>Propylenellaceae</taxon>
        <taxon>Propylenella</taxon>
    </lineage>
</organism>
<accession>A0A964T5Q8</accession>
<reference evidence="4" key="1">
    <citation type="submission" date="2019-03" db="EMBL/GenBank/DDBJ databases">
        <title>Afifella sp. nov., isolated from activated sludge.</title>
        <authorList>
            <person name="Li Q."/>
            <person name="Liu Y."/>
        </authorList>
    </citation>
    <scope>NUCLEOTIDE SEQUENCE</scope>
    <source>
        <strain evidence="4">L72</strain>
    </source>
</reference>
<comment type="caution">
    <text evidence="4">The sequence shown here is derived from an EMBL/GenBank/DDBJ whole genome shotgun (WGS) entry which is preliminary data.</text>
</comment>